<name>A0A0G0TMR9_9BACT</name>
<keyword evidence="1" id="KW-1133">Transmembrane helix</keyword>
<comment type="caution">
    <text evidence="2">The sequence shown here is derived from an EMBL/GenBank/DDBJ whole genome shotgun (WGS) entry which is preliminary data.</text>
</comment>
<evidence type="ECO:0008006" key="4">
    <source>
        <dbReference type="Google" id="ProtNLM"/>
    </source>
</evidence>
<dbReference type="Proteomes" id="UP000034292">
    <property type="component" value="Unassembled WGS sequence"/>
</dbReference>
<evidence type="ECO:0000313" key="3">
    <source>
        <dbReference type="Proteomes" id="UP000034292"/>
    </source>
</evidence>
<protein>
    <recommendedName>
        <fullName evidence="4">LVIVD repeat protein</fullName>
    </recommendedName>
</protein>
<dbReference type="EMBL" id="LBZV01000001">
    <property type="protein sequence ID" value="KKR78339.1"/>
    <property type="molecule type" value="Genomic_DNA"/>
</dbReference>
<dbReference type="Gene3D" id="2.130.10.10">
    <property type="entry name" value="YVTN repeat-like/Quinoprotein amine dehydrogenase"/>
    <property type="match status" value="1"/>
</dbReference>
<gene>
    <name evidence="2" type="ORF">UU23_C0001G0103</name>
</gene>
<organism evidence="2 3">
    <name type="scientific">Candidatus Curtissbacteria bacterium GW2011_GWA1_40_9</name>
    <dbReference type="NCBI Taxonomy" id="1618408"/>
    <lineage>
        <taxon>Bacteria</taxon>
        <taxon>Candidatus Curtissiibacteriota</taxon>
    </lineage>
</organism>
<dbReference type="InterPro" id="IPR015943">
    <property type="entry name" value="WD40/YVTN_repeat-like_dom_sf"/>
</dbReference>
<evidence type="ECO:0000256" key="1">
    <source>
        <dbReference type="SAM" id="Phobius"/>
    </source>
</evidence>
<sequence length="598" mass="62287">MDKIKLSRKRGQSLIEILVAIGLTAVLLPGLLTGFVASREGKAQEGQRLQATALLRETEEAIRSVRDASWSNISTKNGTYHPEISANAWTLVSEPQYTGQFTRSVAISDVQRDPSGNIVTSGGTVDTSSKRAVSTVSWTTPMASSISSTNYLERYKGNTAWLQTTQSDFNAGNLSSTVVTNNSGGEIQLAPGSGGNWATPTIAGNFNSGGNANGLSVFVDGNYAYLGSTNVAGGNNLSIVDISSPTTPTLTGSISFGNNITGVFVSGNYAYLATSGNTSELTIVNITNKSSPTTAATLNLGGNEDATAIHISGNYAYVAKRSGTGTNRELYVVNISNPTAPSIAGSYEAGANVNSVSVTANYAYIATDIDSSELRILNISNPASPTLTGNYNASTTANGLAIYLSGSTAYLGTANNTGAGSEFYIINVSNPSSPSLIGNYNAGNNIFGIFVSGTYAFLATDTNTQQLQVVNISTPSLPALYAFVGNDNTSSELTVILGGSGATFVTSGSFESQIFDAGTQAAFNYLTFSINEPINTNIIFQLAINNDGSTWNYFGSYESAAAIPLADINGRYIRFRATLSGNGSATPAISDVSINYSP</sequence>
<proteinExistence type="predicted"/>
<keyword evidence="1" id="KW-0472">Membrane</keyword>
<dbReference type="InterPro" id="IPR013211">
    <property type="entry name" value="LVIVD"/>
</dbReference>
<dbReference type="InterPro" id="IPR011048">
    <property type="entry name" value="Haem_d1_sf"/>
</dbReference>
<dbReference type="AlphaFoldDB" id="A0A0G0TMR9"/>
<feature type="transmembrane region" description="Helical" evidence="1">
    <location>
        <begin position="14"/>
        <end position="37"/>
    </location>
</feature>
<dbReference type="STRING" id="1618408.UU23_C0001G0103"/>
<evidence type="ECO:0000313" key="2">
    <source>
        <dbReference type="EMBL" id="KKR78339.1"/>
    </source>
</evidence>
<reference evidence="2 3" key="1">
    <citation type="journal article" date="2015" name="Nature">
        <title>rRNA introns, odd ribosomes, and small enigmatic genomes across a large radiation of phyla.</title>
        <authorList>
            <person name="Brown C.T."/>
            <person name="Hug L.A."/>
            <person name="Thomas B.C."/>
            <person name="Sharon I."/>
            <person name="Castelle C.J."/>
            <person name="Singh A."/>
            <person name="Wilkins M.J."/>
            <person name="Williams K.H."/>
            <person name="Banfield J.F."/>
        </authorList>
    </citation>
    <scope>NUCLEOTIDE SEQUENCE [LARGE SCALE GENOMIC DNA]</scope>
</reference>
<accession>A0A0G0TMR9</accession>
<dbReference type="Pfam" id="PF08309">
    <property type="entry name" value="LVIVD"/>
    <property type="match status" value="6"/>
</dbReference>
<dbReference type="SUPFAM" id="SSF51004">
    <property type="entry name" value="C-terminal (heme d1) domain of cytochrome cd1-nitrite reductase"/>
    <property type="match status" value="1"/>
</dbReference>
<keyword evidence="1" id="KW-0812">Transmembrane</keyword>